<keyword evidence="5 7" id="KW-1133">Transmembrane helix</keyword>
<dbReference type="AlphaFoldDB" id="A0A7G9S2U2"/>
<comment type="similarity">
    <text evidence="2">Belongs to the peptidase S54 family.</text>
</comment>
<evidence type="ECO:0000256" key="5">
    <source>
        <dbReference type="ARBA" id="ARBA00022989"/>
    </source>
</evidence>
<evidence type="ECO:0000313" key="9">
    <source>
        <dbReference type="EMBL" id="QNN62167.1"/>
    </source>
</evidence>
<evidence type="ECO:0000313" key="10">
    <source>
        <dbReference type="Proteomes" id="UP000515934"/>
    </source>
</evidence>
<comment type="subcellular location">
    <subcellularLocation>
        <location evidence="1">Membrane</location>
        <topology evidence="1">Multi-pass membrane protein</topology>
    </subcellularLocation>
</comment>
<evidence type="ECO:0000256" key="2">
    <source>
        <dbReference type="ARBA" id="ARBA00009045"/>
    </source>
</evidence>
<dbReference type="InterPro" id="IPR050925">
    <property type="entry name" value="Rhomboid_protease_S54"/>
</dbReference>
<gene>
    <name evidence="9" type="ORF">H9L06_07660</name>
</gene>
<keyword evidence="6 7" id="KW-0472">Membrane</keyword>
<feature type="transmembrane region" description="Helical" evidence="7">
    <location>
        <begin position="250"/>
        <end position="267"/>
    </location>
</feature>
<dbReference type="Pfam" id="PF01694">
    <property type="entry name" value="Rhomboid"/>
    <property type="match status" value="1"/>
</dbReference>
<feature type="transmembrane region" description="Helical" evidence="7">
    <location>
        <begin position="161"/>
        <end position="183"/>
    </location>
</feature>
<dbReference type="GO" id="GO:0004252">
    <property type="term" value="F:serine-type endopeptidase activity"/>
    <property type="evidence" value="ECO:0007669"/>
    <property type="project" value="InterPro"/>
</dbReference>
<feature type="transmembrane region" description="Helical" evidence="7">
    <location>
        <begin position="221"/>
        <end position="243"/>
    </location>
</feature>
<dbReference type="GO" id="GO:0016020">
    <property type="term" value="C:membrane"/>
    <property type="evidence" value="ECO:0007669"/>
    <property type="project" value="UniProtKB-SubCell"/>
</dbReference>
<feature type="transmembrane region" description="Helical" evidence="7">
    <location>
        <begin position="303"/>
        <end position="323"/>
    </location>
</feature>
<dbReference type="PANTHER" id="PTHR43731:SF14">
    <property type="entry name" value="PRESENILIN-ASSOCIATED RHOMBOID-LIKE PROTEIN, MITOCHONDRIAL"/>
    <property type="match status" value="1"/>
</dbReference>
<name>A0A7G9S2U2_9MICO</name>
<feature type="transmembrane region" description="Helical" evidence="7">
    <location>
        <begin position="273"/>
        <end position="291"/>
    </location>
</feature>
<dbReference type="InterPro" id="IPR035952">
    <property type="entry name" value="Rhomboid-like_sf"/>
</dbReference>
<evidence type="ECO:0000256" key="1">
    <source>
        <dbReference type="ARBA" id="ARBA00004141"/>
    </source>
</evidence>
<feature type="transmembrane region" description="Helical" evidence="7">
    <location>
        <begin position="195"/>
        <end position="215"/>
    </location>
</feature>
<evidence type="ECO:0000256" key="4">
    <source>
        <dbReference type="ARBA" id="ARBA00022801"/>
    </source>
</evidence>
<protein>
    <submittedName>
        <fullName evidence="9">Rhomboid family intramembrane serine protease</fullName>
    </submittedName>
</protein>
<keyword evidence="3 7" id="KW-0812">Transmembrane</keyword>
<dbReference type="InterPro" id="IPR022764">
    <property type="entry name" value="Peptidase_S54_rhomboid_dom"/>
</dbReference>
<dbReference type="EMBL" id="CP060716">
    <property type="protein sequence ID" value="QNN62167.1"/>
    <property type="molecule type" value="Genomic_DNA"/>
</dbReference>
<proteinExistence type="inferred from homology"/>
<evidence type="ECO:0000256" key="3">
    <source>
        <dbReference type="ARBA" id="ARBA00022692"/>
    </source>
</evidence>
<feature type="transmembrane region" description="Helical" evidence="7">
    <location>
        <begin position="89"/>
        <end position="111"/>
    </location>
</feature>
<dbReference type="SUPFAM" id="SSF144091">
    <property type="entry name" value="Rhomboid-like"/>
    <property type="match status" value="1"/>
</dbReference>
<organism evidence="9 10">
    <name type="scientific">Leucobacter denitrificans</name>
    <dbReference type="NCBI Taxonomy" id="683042"/>
    <lineage>
        <taxon>Bacteria</taxon>
        <taxon>Bacillati</taxon>
        <taxon>Actinomycetota</taxon>
        <taxon>Actinomycetes</taxon>
        <taxon>Micrococcales</taxon>
        <taxon>Microbacteriaceae</taxon>
        <taxon>Leucobacter</taxon>
    </lineage>
</organism>
<sequence length="326" mass="34987">MASVGPSYGEKAEFGETDICYRHPDRQSFTLCQRCGRTICAECQVVSPVGLLCPECVKQSAKAQGAAPTRFARSAKVQARKFAALDSPVTLGIIALNAVVFVLQLLSYHFASNGVTGALWYIPAYSLPGGVHEVDAGVLAGYPDGVLLRTTFEPWRMLTVMFTHSVTFIPHILFNMLALYIFGRHLESIMGKVRYLVLYVFAGIGGSLGVMLWGYAQPTGIFTPTVGASGAIFGVLAATVVAFRAMNTNVTSLLVLLAINFGIGFMPGANVSWQAHLGGMVIGALAMWIVVRTRGPRFKRRQLVGLIGLGIGLVLLACTYLVIPPL</sequence>
<accession>A0A7G9S2U2</accession>
<dbReference type="PANTHER" id="PTHR43731">
    <property type="entry name" value="RHOMBOID PROTEASE"/>
    <property type="match status" value="1"/>
</dbReference>
<dbReference type="Proteomes" id="UP000515934">
    <property type="component" value="Chromosome"/>
</dbReference>
<reference evidence="9 10" key="1">
    <citation type="submission" date="2020-08" db="EMBL/GenBank/DDBJ databases">
        <title>Genome sequence of Leucobacter denitrificans KACC 14055T.</title>
        <authorList>
            <person name="Hyun D.-W."/>
            <person name="Bae J.-W."/>
        </authorList>
    </citation>
    <scope>NUCLEOTIDE SEQUENCE [LARGE SCALE GENOMIC DNA]</scope>
    <source>
        <strain evidence="9 10">KACC 14055</strain>
    </source>
</reference>
<dbReference type="KEGG" id="ldn:H9L06_07660"/>
<evidence type="ECO:0000259" key="8">
    <source>
        <dbReference type="Pfam" id="PF01694"/>
    </source>
</evidence>
<dbReference type="GO" id="GO:0006508">
    <property type="term" value="P:proteolysis"/>
    <property type="evidence" value="ECO:0007669"/>
    <property type="project" value="UniProtKB-KW"/>
</dbReference>
<feature type="domain" description="Peptidase S54 rhomboid" evidence="8">
    <location>
        <begin position="153"/>
        <end position="292"/>
    </location>
</feature>
<keyword evidence="10" id="KW-1185">Reference proteome</keyword>
<keyword evidence="9" id="KW-0645">Protease</keyword>
<keyword evidence="4" id="KW-0378">Hydrolase</keyword>
<evidence type="ECO:0000256" key="6">
    <source>
        <dbReference type="ARBA" id="ARBA00023136"/>
    </source>
</evidence>
<evidence type="ECO:0000256" key="7">
    <source>
        <dbReference type="SAM" id="Phobius"/>
    </source>
</evidence>
<dbReference type="Gene3D" id="1.20.1540.10">
    <property type="entry name" value="Rhomboid-like"/>
    <property type="match status" value="1"/>
</dbReference>